<feature type="transmembrane region" description="Helical" evidence="5">
    <location>
        <begin position="896"/>
        <end position="913"/>
    </location>
</feature>
<dbReference type="Gene3D" id="2.70.98.40">
    <property type="entry name" value="Glycoside hydrolase, family 65, N-terminal domain"/>
    <property type="match status" value="1"/>
</dbReference>
<feature type="transmembrane region" description="Helical" evidence="5">
    <location>
        <begin position="523"/>
        <end position="546"/>
    </location>
</feature>
<dbReference type="OrthoDB" id="9769991at2"/>
<keyword evidence="4 5" id="KW-1133">Transmembrane helix</keyword>
<dbReference type="PANTHER" id="PTHR43867">
    <property type="entry name" value="CELLULOSE SYNTHASE CATALYTIC SUBUNIT A [UDP-FORMING]"/>
    <property type="match status" value="1"/>
</dbReference>
<dbReference type="InterPro" id="IPR011013">
    <property type="entry name" value="Gal_mutarotase_sf_dom"/>
</dbReference>
<dbReference type="Pfam" id="PF06165">
    <property type="entry name" value="GH94_b-supersand"/>
    <property type="match status" value="1"/>
</dbReference>
<evidence type="ECO:0000256" key="4">
    <source>
        <dbReference type="ARBA" id="ARBA00022989"/>
    </source>
</evidence>
<dbReference type="GO" id="GO:0016758">
    <property type="term" value="F:hexosyltransferase activity"/>
    <property type="evidence" value="ECO:0007669"/>
    <property type="project" value="TreeGrafter"/>
</dbReference>
<evidence type="ECO:0000259" key="6">
    <source>
        <dbReference type="Pfam" id="PF06165"/>
    </source>
</evidence>
<dbReference type="GO" id="GO:0005975">
    <property type="term" value="P:carbohydrate metabolic process"/>
    <property type="evidence" value="ECO:0007669"/>
    <property type="project" value="InterPro"/>
</dbReference>
<dbReference type="GO" id="GO:0030246">
    <property type="term" value="F:carbohydrate binding"/>
    <property type="evidence" value="ECO:0007669"/>
    <property type="project" value="InterPro"/>
</dbReference>
<name>A0A4R1QMM7_9FIRM</name>
<evidence type="ECO:0000256" key="3">
    <source>
        <dbReference type="ARBA" id="ARBA00022679"/>
    </source>
</evidence>
<dbReference type="Proteomes" id="UP000295718">
    <property type="component" value="Unassembled WGS sequence"/>
</dbReference>
<comment type="caution">
    <text evidence="8">The sequence shown here is derived from an EMBL/GenBank/DDBJ whole genome shotgun (WGS) entry which is preliminary data.</text>
</comment>
<dbReference type="InterPro" id="IPR019282">
    <property type="entry name" value="Glycoamylase-like_cons_dom"/>
</dbReference>
<dbReference type="SMART" id="SM01068">
    <property type="entry name" value="CBM_X"/>
    <property type="match status" value="1"/>
</dbReference>
<dbReference type="InterPro" id="IPR037018">
    <property type="entry name" value="GH65_N"/>
</dbReference>
<evidence type="ECO:0000259" key="7">
    <source>
        <dbReference type="Pfam" id="PF10091"/>
    </source>
</evidence>
<evidence type="ECO:0000313" key="8">
    <source>
        <dbReference type="EMBL" id="TCL54979.1"/>
    </source>
</evidence>
<feature type="transmembrane region" description="Helical" evidence="5">
    <location>
        <begin position="919"/>
        <end position="941"/>
    </location>
</feature>
<keyword evidence="2" id="KW-0328">Glycosyltransferase</keyword>
<evidence type="ECO:0000256" key="2">
    <source>
        <dbReference type="ARBA" id="ARBA00022676"/>
    </source>
</evidence>
<keyword evidence="5" id="KW-0472">Membrane</keyword>
<sequence length="2091" mass="240801">MRSYALPSKSYVAGVPGCNRMRSTFWFLKNKQVVCEEMSLCLKDFLNKEELQLQDLFKGIIFYINSPFMLVVLLLVIALFGFVLLMLYYRLKYWGKKVHFPVNSLKEEEKSGPSEWEKQMLILAESHSQVKLTRYSFVLSDYNQAAYIKLNIIRDNISAVSGDMISLIPAARWLFDNFQMLYREIKKVRTSGTSYAVLPVLKGKENCNFPRVYVVAKKMVALSGGHLSEENISLMLKAYQQKVLLTDKEIWVLPEMLGFCILEEILDISDEILDIIDVKSKAEDFLWDKLANKQGPVSISALLCKIKDSLKLNYSFHAHVIYLLKNMSFDEASIQRYLEYHFTSMERQVKASGIFLEEGKIESFLETNIRTLIVSLRDINEMDEEKFFEEHSCLEQILSQDPDGVYAKMEAQAKGMYREVIVKLALRHRLREEEVAKNCLELAAEGRDDLHCSHHVGAYLLGNGYPVLKAKALGKPAPESIKKRMNIKGLLYFLALFLIIPGLSVFLLYTFRTLGGLQNTSRNAIILLASMPLLMGISIEITNFIFTRSIKAKKLPYLDYHEEIPEEARTFVVMPVIVSSKEQGLQYMDRLQKHYLANRQSNLYFALMLDFEDSPDQSTPKDGVIESALVSRMNELNELYPSEHQRFSLFLRRRKWNKAENCYMGWERKRGKLEEFNSLLNGMERENTSFSAIYCDEKLLTTFRYVITLDADTNLIHDNASRLVGLIDHPLNKPILDLAGQKVKEGYVIIQPSVRNHIVDKNGSRFTKIFGGESGLAHYGSVISDIYQDIWDEGIYIGKGIYDIKAFQKVLQNKVPENRILSHDLFESCYARTAFSSTAKIMDTFPGSVLSFTQREHRWLRGDWQLLPWLFMKRTKDGKNLQALSKWKVFDNLRRSLVPLSKTLLVLLNLAWVPNAYYLWLPLVFFNDIFALVLLLFSVLVQKLLRPKLVLVYKSFFKEIATMLKRAFLEFTITPYRAYVASDAIVRTLYRIFISKKNLLRWNTAEAVDASIVNTRKGYFLTMWSSFLPAFLLAIILFMGYLNPAGIILAAIVIADWSLAFEIAYRISQPEKTLPARDKAQDVELLLETARRTWQFFKEFSTKENNWLCPDNYQTSVVRKISDKTSPTNIGLQFLAILSARDFGFETFSATVEAVEKLMETVQKMLKYKGHLYNWYHIKTLEVLAPAYISTVDSGNFLGHLVALKNGLLEQIDKPVFPDNFIYELRSLLKNSNEEMQMRTGNPAGNGLKPEYTKIGELIEDIAEIRENLSIRELRPSAHYRQTRQLMNLIDSIINEASDLGLKEENFSSYPTLRLIAAEGNEFANGMIRRIKVICDKIDGFLEEADFHFLFNEKRMLFHIGYHVSSNMLDDGCYDLMASESALTSLLAISLGKVPLKHWYKLGRPLTIVGGIPCFVSWSGTMFEYLMPNLVFKEYEGSVYAQTSRAAVLQQMKYAKEARIPWGISESQYYRFDLNSNYQYKAFGVPKIRLQPVRKNSMVATPYATMLALDIAQEECMSNLRRLKELGAFGVYGFYESVDFDVPNSMEMTPYCIVKSYMAHHQGMNLAAINNYLNEGILRERFHAEMIIKASEVLLEEKRQSYLISIARQGYTIKIGKSLFKESIYSSRTIGSAGVNAPVVNYLSNGKYSLMITSDGDGFSKYEDRMLYRFRPDIYENTGNYIYIKDMKQGKLWSAAYHPTRTEPESYQVVFCPHQVEFKRKDGDISSDMIVSLDADRNLEIRKITFTNHGNEEKQLEVTSYLEVVDDTHLAELSHPAFNKLFLESEYLEEQEIFLAKRRRKKKNDSSYVMHMIRTGTALCKKIEYENDRKRFIGRNNTLENPDCVVNSVAFFNNSGFCNDPIMSLRAQLSIGAGESVCISFITGVCGSKEEAIKIAGELNVSYRIDDILEKFRLQKNLELKYLEITRNQLNAFQDLISPIFYPASIYRGPNENIRRNFLNQSSLWKFGISGDNPILLLMVRSMEAERIVKDVLKAYEYLRTNHVMVDLVILIDSKHGYLQEVDELINDMTSSLRIYDSGSEKPSFFTLHTYEMKPAEIDLLYTVAQVVFPERTGIYFTNGKENLYELLEEY</sequence>
<feature type="transmembrane region" description="Helical" evidence="5">
    <location>
        <begin position="490"/>
        <end position="511"/>
    </location>
</feature>
<dbReference type="PANTHER" id="PTHR43867:SF2">
    <property type="entry name" value="CELLULOSE SYNTHASE CATALYTIC SUBUNIT A [UDP-FORMING]"/>
    <property type="match status" value="1"/>
</dbReference>
<keyword evidence="5" id="KW-0812">Transmembrane</keyword>
<reference evidence="8 9" key="1">
    <citation type="submission" date="2019-03" db="EMBL/GenBank/DDBJ databases">
        <title>Genomic Encyclopedia of Type Strains, Phase IV (KMG-IV): sequencing the most valuable type-strain genomes for metagenomic binning, comparative biology and taxonomic classification.</title>
        <authorList>
            <person name="Goeker M."/>
        </authorList>
    </citation>
    <scope>NUCLEOTIDE SEQUENCE [LARGE SCALE GENOMIC DNA]</scope>
    <source>
        <strain evidence="8 9">DSM 100556</strain>
    </source>
</reference>
<evidence type="ECO:0000256" key="5">
    <source>
        <dbReference type="SAM" id="Phobius"/>
    </source>
</evidence>
<dbReference type="InterPro" id="IPR010383">
    <property type="entry name" value="Glyco_hydrolase_94_b-supersand"/>
</dbReference>
<dbReference type="InterPro" id="IPR050321">
    <property type="entry name" value="Glycosyltr_2/OpgH_subfam"/>
</dbReference>
<keyword evidence="3" id="KW-0808">Transferase</keyword>
<dbReference type="EMBL" id="SLUO01000017">
    <property type="protein sequence ID" value="TCL54979.1"/>
    <property type="molecule type" value="Genomic_DNA"/>
</dbReference>
<organism evidence="8 9">
    <name type="scientific">Kineothrix alysoides</name>
    <dbReference type="NCBI Taxonomy" id="1469948"/>
    <lineage>
        <taxon>Bacteria</taxon>
        <taxon>Bacillati</taxon>
        <taxon>Bacillota</taxon>
        <taxon>Clostridia</taxon>
        <taxon>Lachnospirales</taxon>
        <taxon>Lachnospiraceae</taxon>
        <taxon>Kineothrix</taxon>
    </lineage>
</organism>
<proteinExistence type="predicted"/>
<feature type="transmembrane region" description="Helical" evidence="5">
    <location>
        <begin position="1019"/>
        <end position="1041"/>
    </location>
</feature>
<protein>
    <submittedName>
        <fullName evidence="8">Putative glucoamylase</fullName>
    </submittedName>
</protein>
<gene>
    <name evidence="8" type="ORF">EDD76_11714</name>
</gene>
<feature type="domain" description="Glycoamylase-like" evidence="7">
    <location>
        <begin position="1376"/>
        <end position="1584"/>
    </location>
</feature>
<comment type="subcellular location">
    <subcellularLocation>
        <location evidence="1">Membrane</location>
        <topology evidence="1">Multi-pass membrane protein</topology>
    </subcellularLocation>
</comment>
<feature type="domain" description="Glycosyl hydrolase 94 supersandwich" evidence="6">
    <location>
        <begin position="1631"/>
        <end position="1898"/>
    </location>
</feature>
<evidence type="ECO:0000256" key="1">
    <source>
        <dbReference type="ARBA" id="ARBA00004141"/>
    </source>
</evidence>
<dbReference type="STRING" id="1469948.GCA_000732725_03931"/>
<feature type="transmembrane region" description="Helical" evidence="5">
    <location>
        <begin position="60"/>
        <end position="89"/>
    </location>
</feature>
<dbReference type="GO" id="GO:0005886">
    <property type="term" value="C:plasma membrane"/>
    <property type="evidence" value="ECO:0007669"/>
    <property type="project" value="TreeGrafter"/>
</dbReference>
<keyword evidence="9" id="KW-1185">Reference proteome</keyword>
<accession>A0A4R1QMM7</accession>
<dbReference type="Pfam" id="PF10091">
    <property type="entry name" value="Glycoamylase"/>
    <property type="match status" value="1"/>
</dbReference>
<dbReference type="SUPFAM" id="SSF74650">
    <property type="entry name" value="Galactose mutarotase-like"/>
    <property type="match status" value="1"/>
</dbReference>
<evidence type="ECO:0000313" key="9">
    <source>
        <dbReference type="Proteomes" id="UP000295718"/>
    </source>
</evidence>
<dbReference type="Gene3D" id="1.50.10.140">
    <property type="match status" value="2"/>
</dbReference>